<keyword evidence="6" id="KW-0004">4Fe-4S</keyword>
<protein>
    <recommendedName>
        <fullName evidence="5 14">Adenine DNA glycosylase</fullName>
        <ecNumber evidence="4 14">3.2.2.31</ecNumber>
    </recommendedName>
</protein>
<evidence type="ECO:0000256" key="12">
    <source>
        <dbReference type="ARBA" id="ARBA00023204"/>
    </source>
</evidence>
<dbReference type="InterPro" id="IPR003265">
    <property type="entry name" value="HhH-GPD_domain"/>
</dbReference>
<dbReference type="SMART" id="SM00478">
    <property type="entry name" value="ENDO3c"/>
    <property type="match status" value="1"/>
</dbReference>
<comment type="similarity">
    <text evidence="3 14">Belongs to the Nth/MutY family.</text>
</comment>
<dbReference type="InterPro" id="IPR004035">
    <property type="entry name" value="Endouclease-III_FeS-bd_BS"/>
</dbReference>
<dbReference type="GO" id="GO:0006284">
    <property type="term" value="P:base-excision repair"/>
    <property type="evidence" value="ECO:0007669"/>
    <property type="project" value="UniProtKB-UniRule"/>
</dbReference>
<dbReference type="PANTHER" id="PTHR42944:SF1">
    <property type="entry name" value="ADENINE DNA GLYCOSYLASE"/>
    <property type="match status" value="1"/>
</dbReference>
<dbReference type="Pfam" id="PF14815">
    <property type="entry name" value="NUDIX_4"/>
    <property type="match status" value="1"/>
</dbReference>
<dbReference type="InterPro" id="IPR015797">
    <property type="entry name" value="NUDIX_hydrolase-like_dom_sf"/>
</dbReference>
<comment type="caution">
    <text evidence="16">The sequence shown here is derived from an EMBL/GenBank/DDBJ whole genome shotgun (WGS) entry which is preliminary data.</text>
</comment>
<dbReference type="SUPFAM" id="SSF55811">
    <property type="entry name" value="Nudix"/>
    <property type="match status" value="1"/>
</dbReference>
<evidence type="ECO:0000256" key="4">
    <source>
        <dbReference type="ARBA" id="ARBA00012045"/>
    </source>
</evidence>
<keyword evidence="17" id="KW-1185">Reference proteome</keyword>
<dbReference type="InterPro" id="IPR003651">
    <property type="entry name" value="Endonuclease3_FeS-loop_motif"/>
</dbReference>
<feature type="domain" description="HhH-GPD" evidence="15">
    <location>
        <begin position="35"/>
        <end position="186"/>
    </location>
</feature>
<dbReference type="InterPro" id="IPR004036">
    <property type="entry name" value="Endonuclease-III-like_CS2"/>
</dbReference>
<dbReference type="InterPro" id="IPR023170">
    <property type="entry name" value="HhH_base_excis_C"/>
</dbReference>
<keyword evidence="10 14" id="KW-0408">Iron</keyword>
<evidence type="ECO:0000256" key="14">
    <source>
        <dbReference type="RuleBase" id="RU365096"/>
    </source>
</evidence>
<dbReference type="GO" id="GO:0046872">
    <property type="term" value="F:metal ion binding"/>
    <property type="evidence" value="ECO:0007669"/>
    <property type="project" value="UniProtKB-UniRule"/>
</dbReference>
<dbReference type="AlphaFoldDB" id="A0AAF1K1T5"/>
<keyword evidence="9" id="KW-0378">Hydrolase</keyword>
<evidence type="ECO:0000259" key="15">
    <source>
        <dbReference type="SMART" id="SM00478"/>
    </source>
</evidence>
<sequence length="348" mass="37770">MASASLLLAWYDRHRRTLPWRGTRDPYRVWLSEVMLQQTTVAAVTPRYTRFLERFPDVAALAAAPWEALAEEWAGLGYYARARNLHAAAQAVVERGSFPGDSAGLAALPGIGAYTAAAVAAIAFDEPVMPVDGNVERVTARIFAEQMPLHAAKVRLARLAAGFMAQPEARARPGDFAQAMFDLGATICTPRRPACALCPWSGECAARALGIAETLPAKAAKKVRPVRHGVHFLLRDAEGRMLLRRRPPEGLLGGMLEVPGTAWREAGWAIEEAMPFAPIRAGWQVLPGEARHGFTHFELRMRLLVARCPSLPRIEGFEAHPGEGLALPTAMRRLLALDAAALPVAGKV</sequence>
<evidence type="ECO:0000256" key="1">
    <source>
        <dbReference type="ARBA" id="ARBA00000843"/>
    </source>
</evidence>
<keyword evidence="11" id="KW-0411">Iron-sulfur</keyword>
<keyword evidence="12" id="KW-0234">DNA repair</keyword>
<dbReference type="GO" id="GO:0035485">
    <property type="term" value="F:adenine/guanine mispair binding"/>
    <property type="evidence" value="ECO:0007669"/>
    <property type="project" value="TreeGrafter"/>
</dbReference>
<dbReference type="SMART" id="SM00525">
    <property type="entry name" value="FES"/>
    <property type="match status" value="1"/>
</dbReference>
<evidence type="ECO:0000256" key="10">
    <source>
        <dbReference type="ARBA" id="ARBA00023004"/>
    </source>
</evidence>
<name>A0AAF1K1T5_9PROT</name>
<dbReference type="GO" id="GO:0051539">
    <property type="term" value="F:4 iron, 4 sulfur cluster binding"/>
    <property type="evidence" value="ECO:0007669"/>
    <property type="project" value="UniProtKB-UniRule"/>
</dbReference>
<evidence type="ECO:0000256" key="6">
    <source>
        <dbReference type="ARBA" id="ARBA00022485"/>
    </source>
</evidence>
<comment type="cofactor">
    <cofactor evidence="14">
        <name>[4Fe-4S] cluster</name>
        <dbReference type="ChEBI" id="CHEBI:49883"/>
    </cofactor>
    <text evidence="14">Binds 1 [4Fe-4S] cluster.</text>
</comment>
<dbReference type="InterPro" id="IPR029119">
    <property type="entry name" value="MutY_C"/>
</dbReference>
<evidence type="ECO:0000256" key="13">
    <source>
        <dbReference type="ARBA" id="ARBA00023295"/>
    </source>
</evidence>
<dbReference type="InterPro" id="IPR011257">
    <property type="entry name" value="DNA_glycosylase"/>
</dbReference>
<evidence type="ECO:0000256" key="7">
    <source>
        <dbReference type="ARBA" id="ARBA00022723"/>
    </source>
</evidence>
<dbReference type="SUPFAM" id="SSF48150">
    <property type="entry name" value="DNA-glycosylase"/>
    <property type="match status" value="1"/>
</dbReference>
<dbReference type="InterPro" id="IPR044298">
    <property type="entry name" value="MIG/MutY"/>
</dbReference>
<comment type="function">
    <text evidence="2">Adenine glycosylase active on G-A mispairs. MutY also corrects error-prone DNA synthesis past GO lesions which are due to the oxidatively damaged form of guanine: 7,8-dihydro-8-oxoguanine (8-oxo-dGTP).</text>
</comment>
<dbReference type="PANTHER" id="PTHR42944">
    <property type="entry name" value="ADENINE DNA GLYCOSYLASE"/>
    <property type="match status" value="1"/>
</dbReference>
<evidence type="ECO:0000256" key="8">
    <source>
        <dbReference type="ARBA" id="ARBA00022763"/>
    </source>
</evidence>
<dbReference type="PROSITE" id="PS00764">
    <property type="entry name" value="ENDONUCLEASE_III_1"/>
    <property type="match status" value="1"/>
</dbReference>
<evidence type="ECO:0000313" key="17">
    <source>
        <dbReference type="Proteomes" id="UP001196068"/>
    </source>
</evidence>
<accession>A0AAF1K1T5</accession>
<dbReference type="Gene3D" id="1.10.340.30">
    <property type="entry name" value="Hypothetical protein, domain 2"/>
    <property type="match status" value="1"/>
</dbReference>
<evidence type="ECO:0000256" key="11">
    <source>
        <dbReference type="ARBA" id="ARBA00023014"/>
    </source>
</evidence>
<comment type="catalytic activity">
    <reaction evidence="1 14">
        <text>Hydrolyzes free adenine bases from 7,8-dihydro-8-oxoguanine:adenine mismatched double-stranded DNA, leaving an apurinic site.</text>
        <dbReference type="EC" id="3.2.2.31"/>
    </reaction>
</comment>
<dbReference type="GO" id="GO:0000701">
    <property type="term" value="F:purine-specific mismatch base pair DNA N-glycosylase activity"/>
    <property type="evidence" value="ECO:0007669"/>
    <property type="project" value="UniProtKB-EC"/>
</dbReference>
<dbReference type="Pfam" id="PF10576">
    <property type="entry name" value="EndIII_4Fe-2S"/>
    <property type="match status" value="1"/>
</dbReference>
<dbReference type="RefSeq" id="WP_211876424.1">
    <property type="nucleotide sequence ID" value="NZ_JAAEDH010000042.1"/>
</dbReference>
<dbReference type="EMBL" id="JAAEDH010000042">
    <property type="protein sequence ID" value="MBR0657563.1"/>
    <property type="molecule type" value="Genomic_DNA"/>
</dbReference>
<dbReference type="PROSITE" id="PS01155">
    <property type="entry name" value="ENDONUCLEASE_III_2"/>
    <property type="match status" value="1"/>
</dbReference>
<gene>
    <name evidence="16" type="ORF">GXW79_20985</name>
</gene>
<reference evidence="16" key="1">
    <citation type="submission" date="2020-01" db="EMBL/GenBank/DDBJ databases">
        <authorList>
            <person name="Rat A."/>
        </authorList>
    </citation>
    <scope>NUCLEOTIDE SEQUENCE</scope>
    <source>
        <strain evidence="16">LMG 28251</strain>
    </source>
</reference>
<dbReference type="CDD" id="cd03431">
    <property type="entry name" value="NUDIX_DNA_Glycosylase_C-MutY"/>
    <property type="match status" value="1"/>
</dbReference>
<keyword evidence="8 14" id="KW-0227">DNA damage</keyword>
<dbReference type="Gene3D" id="3.90.79.10">
    <property type="entry name" value="Nucleoside Triphosphate Pyrophosphohydrolase"/>
    <property type="match status" value="1"/>
</dbReference>
<evidence type="ECO:0000256" key="3">
    <source>
        <dbReference type="ARBA" id="ARBA00008343"/>
    </source>
</evidence>
<evidence type="ECO:0000256" key="2">
    <source>
        <dbReference type="ARBA" id="ARBA00002933"/>
    </source>
</evidence>
<dbReference type="EC" id="3.2.2.31" evidence="4 14"/>
<evidence type="ECO:0000313" key="16">
    <source>
        <dbReference type="EMBL" id="MBR0657563.1"/>
    </source>
</evidence>
<dbReference type="Gene3D" id="1.10.1670.10">
    <property type="entry name" value="Helix-hairpin-Helix base-excision DNA repair enzymes (C-terminal)"/>
    <property type="match status" value="1"/>
</dbReference>
<dbReference type="GO" id="GO:0006298">
    <property type="term" value="P:mismatch repair"/>
    <property type="evidence" value="ECO:0007669"/>
    <property type="project" value="TreeGrafter"/>
</dbReference>
<organism evidence="16 17">
    <name type="scientific">Plastoroseomonas arctica</name>
    <dbReference type="NCBI Taxonomy" id="1509237"/>
    <lineage>
        <taxon>Bacteria</taxon>
        <taxon>Pseudomonadati</taxon>
        <taxon>Pseudomonadota</taxon>
        <taxon>Alphaproteobacteria</taxon>
        <taxon>Acetobacterales</taxon>
        <taxon>Acetobacteraceae</taxon>
        <taxon>Plastoroseomonas</taxon>
    </lineage>
</organism>
<dbReference type="Pfam" id="PF00730">
    <property type="entry name" value="HhH-GPD"/>
    <property type="match status" value="1"/>
</dbReference>
<dbReference type="Proteomes" id="UP001196068">
    <property type="component" value="Unassembled WGS sequence"/>
</dbReference>
<dbReference type="CDD" id="cd00056">
    <property type="entry name" value="ENDO3c"/>
    <property type="match status" value="1"/>
</dbReference>
<dbReference type="GO" id="GO:0034039">
    <property type="term" value="F:8-oxo-7,8-dihydroguanine DNA N-glycosylase activity"/>
    <property type="evidence" value="ECO:0007669"/>
    <property type="project" value="TreeGrafter"/>
</dbReference>
<keyword evidence="13 14" id="KW-0326">Glycosidase</keyword>
<dbReference type="GO" id="GO:0032357">
    <property type="term" value="F:oxidized purine DNA binding"/>
    <property type="evidence" value="ECO:0007669"/>
    <property type="project" value="TreeGrafter"/>
</dbReference>
<proteinExistence type="inferred from homology"/>
<evidence type="ECO:0000256" key="9">
    <source>
        <dbReference type="ARBA" id="ARBA00022801"/>
    </source>
</evidence>
<evidence type="ECO:0000256" key="5">
    <source>
        <dbReference type="ARBA" id="ARBA00022023"/>
    </source>
</evidence>
<keyword evidence="7" id="KW-0479">Metal-binding</keyword>
<reference evidence="16" key="2">
    <citation type="journal article" date="2021" name="Syst. Appl. Microbiol.">
        <title>Roseomonas hellenica sp. nov., isolated from roots of wild-growing Alkanna tinctoria.</title>
        <authorList>
            <person name="Rat A."/>
            <person name="Naranjo H.D."/>
            <person name="Lebbe L."/>
            <person name="Cnockaert M."/>
            <person name="Krigas N."/>
            <person name="Grigoriadou K."/>
            <person name="Maloupa E."/>
            <person name="Willems A."/>
        </authorList>
    </citation>
    <scope>NUCLEOTIDE SEQUENCE</scope>
    <source>
        <strain evidence="16">LMG 28251</strain>
    </source>
</reference>